<accession>A0A7Y9T2M0</accession>
<gene>
    <name evidence="2" type="ORF">HDF12_001662</name>
</gene>
<dbReference type="EMBL" id="JACCCV010000001">
    <property type="protein sequence ID" value="NYF51297.1"/>
    <property type="molecule type" value="Genomic_DNA"/>
</dbReference>
<name>A0A7Y9T2M0_9BACT</name>
<dbReference type="SUPFAM" id="SSF141130">
    <property type="entry name" value="Acetamidase/Formamidase-like"/>
    <property type="match status" value="1"/>
</dbReference>
<organism evidence="2 3">
    <name type="scientific">Tunturiibacter lichenicola</name>
    <dbReference type="NCBI Taxonomy" id="2051959"/>
    <lineage>
        <taxon>Bacteria</taxon>
        <taxon>Pseudomonadati</taxon>
        <taxon>Acidobacteriota</taxon>
        <taxon>Terriglobia</taxon>
        <taxon>Terriglobales</taxon>
        <taxon>Acidobacteriaceae</taxon>
        <taxon>Tunturiibacter</taxon>
    </lineage>
</organism>
<proteinExistence type="predicted"/>
<dbReference type="Gene3D" id="3.10.28.20">
    <property type="entry name" value="Acetamidase/Formamidase-like domains"/>
    <property type="match status" value="1"/>
</dbReference>
<dbReference type="AlphaFoldDB" id="A0A7Y9T2M0"/>
<dbReference type="PANTHER" id="PTHR31891:SF1">
    <property type="entry name" value="FORMAMIDASE C869.04-RELATED"/>
    <property type="match status" value="1"/>
</dbReference>
<feature type="chain" id="PRO_5031491364" evidence="1">
    <location>
        <begin position="24"/>
        <end position="356"/>
    </location>
</feature>
<dbReference type="Pfam" id="PF03069">
    <property type="entry name" value="FmdA_AmdA"/>
    <property type="match status" value="2"/>
</dbReference>
<sequence length="356" mass="38186">MPANPARLAALATAALLTLPAAAQQTQTLLATPTTVAWGFYSAKATPVLTVHSGDTVTIQTLSTCGSPERLKSLGIAPSDIPPYVDDIYKNYPASEKGPGGHILTGPIAITDAEPGDVLEVRIQKINIDVPWACNGFGPGRGFLPNDFPYSRTRIIPLDREKMIGHFAPGIDIPLHPFFGSMGIAPPESTGKYNSAPPWMHAGNIDNKEMVAGTTLYIPVNAKGALFEAGDGHAGQGNGEVDITALETQLTGTFQFIVHKDQHLLWPRGETPTAYIAMGFDEDLKTATEMAVRNMITFLSEEIPDQIPGHPPLTRDDAYALISTACDVDITQLVDTKSGVHVLCPKNLFVRSSNRH</sequence>
<dbReference type="Proteomes" id="UP000534186">
    <property type="component" value="Unassembled WGS sequence"/>
</dbReference>
<feature type="signal peptide" evidence="1">
    <location>
        <begin position="1"/>
        <end position="23"/>
    </location>
</feature>
<evidence type="ECO:0000313" key="3">
    <source>
        <dbReference type="Proteomes" id="UP000534186"/>
    </source>
</evidence>
<dbReference type="PANTHER" id="PTHR31891">
    <property type="entry name" value="FORMAMIDASE C869.04-RELATED"/>
    <property type="match status" value="1"/>
</dbReference>
<dbReference type="InterPro" id="IPR004304">
    <property type="entry name" value="FmdA_AmdA"/>
</dbReference>
<reference evidence="2 3" key="1">
    <citation type="submission" date="2020-07" db="EMBL/GenBank/DDBJ databases">
        <title>Genomic Encyclopedia of Type Strains, Phase IV (KMG-V): Genome sequencing to study the core and pangenomes of soil and plant-associated prokaryotes.</title>
        <authorList>
            <person name="Whitman W."/>
        </authorList>
    </citation>
    <scope>NUCLEOTIDE SEQUENCE [LARGE SCALE GENOMIC DNA]</scope>
    <source>
        <strain evidence="2 3">M8UP30</strain>
    </source>
</reference>
<evidence type="ECO:0000313" key="2">
    <source>
        <dbReference type="EMBL" id="NYF51297.1"/>
    </source>
</evidence>
<dbReference type="Gene3D" id="2.60.120.580">
    <property type="entry name" value="Acetamidase/Formamidase-like domains"/>
    <property type="match status" value="2"/>
</dbReference>
<dbReference type="GO" id="GO:0016811">
    <property type="term" value="F:hydrolase activity, acting on carbon-nitrogen (but not peptide) bonds, in linear amides"/>
    <property type="evidence" value="ECO:0007669"/>
    <property type="project" value="InterPro"/>
</dbReference>
<protein>
    <submittedName>
        <fullName evidence="2">Acetamidase/formamidase</fullName>
    </submittedName>
</protein>
<keyword evidence="1" id="KW-0732">Signal</keyword>
<comment type="caution">
    <text evidence="2">The sequence shown here is derived from an EMBL/GenBank/DDBJ whole genome shotgun (WGS) entry which is preliminary data.</text>
</comment>
<evidence type="ECO:0000256" key="1">
    <source>
        <dbReference type="SAM" id="SignalP"/>
    </source>
</evidence>